<comment type="caution">
    <text evidence="1">The sequence shown here is derived from an EMBL/GenBank/DDBJ whole genome shotgun (WGS) entry which is preliminary data.</text>
</comment>
<sequence>MIVKFISIVITYFWVIPKFISFSSKKTPKQCRFERHCSPSSPTCVEVREKDILQSFFLLSLPPPPPLSIKTRHNPYPHIPCHYNEAKKRETCREAAAHNHTPATLPYT</sequence>
<dbReference type="Proteomes" id="UP000006729">
    <property type="component" value="Chromosome 1"/>
</dbReference>
<evidence type="ECO:0000313" key="2">
    <source>
        <dbReference type="Proteomes" id="UP000006729"/>
    </source>
</evidence>
<evidence type="ECO:0000313" key="1">
    <source>
        <dbReference type="EMBL" id="KAI9403039.1"/>
    </source>
</evidence>
<protein>
    <submittedName>
        <fullName evidence="1">Uncharacterized protein</fullName>
    </submittedName>
</protein>
<proteinExistence type="predicted"/>
<name>A0ACC0TNS3_POPTR</name>
<organism evidence="1 2">
    <name type="scientific">Populus trichocarpa</name>
    <name type="common">Western balsam poplar</name>
    <name type="synonym">Populus balsamifera subsp. trichocarpa</name>
    <dbReference type="NCBI Taxonomy" id="3694"/>
    <lineage>
        <taxon>Eukaryota</taxon>
        <taxon>Viridiplantae</taxon>
        <taxon>Streptophyta</taxon>
        <taxon>Embryophyta</taxon>
        <taxon>Tracheophyta</taxon>
        <taxon>Spermatophyta</taxon>
        <taxon>Magnoliopsida</taxon>
        <taxon>eudicotyledons</taxon>
        <taxon>Gunneridae</taxon>
        <taxon>Pentapetalae</taxon>
        <taxon>rosids</taxon>
        <taxon>fabids</taxon>
        <taxon>Malpighiales</taxon>
        <taxon>Salicaceae</taxon>
        <taxon>Saliceae</taxon>
        <taxon>Populus</taxon>
    </lineage>
</organism>
<dbReference type="EMBL" id="CM009290">
    <property type="protein sequence ID" value="KAI9403039.1"/>
    <property type="molecule type" value="Genomic_DNA"/>
</dbReference>
<reference evidence="1 2" key="1">
    <citation type="journal article" date="2006" name="Science">
        <title>The genome of black cottonwood, Populus trichocarpa (Torr. &amp; Gray).</title>
        <authorList>
            <person name="Tuskan G.A."/>
            <person name="Difazio S."/>
            <person name="Jansson S."/>
            <person name="Bohlmann J."/>
            <person name="Grigoriev I."/>
            <person name="Hellsten U."/>
            <person name="Putnam N."/>
            <person name="Ralph S."/>
            <person name="Rombauts S."/>
            <person name="Salamov A."/>
            <person name="Schein J."/>
            <person name="Sterck L."/>
            <person name="Aerts A."/>
            <person name="Bhalerao R.R."/>
            <person name="Bhalerao R.P."/>
            <person name="Blaudez D."/>
            <person name="Boerjan W."/>
            <person name="Brun A."/>
            <person name="Brunner A."/>
            <person name="Busov V."/>
            <person name="Campbell M."/>
            <person name="Carlson J."/>
            <person name="Chalot M."/>
            <person name="Chapman J."/>
            <person name="Chen G.L."/>
            <person name="Cooper D."/>
            <person name="Coutinho P.M."/>
            <person name="Couturier J."/>
            <person name="Covert S."/>
            <person name="Cronk Q."/>
            <person name="Cunningham R."/>
            <person name="Davis J."/>
            <person name="Degroeve S."/>
            <person name="Dejardin A."/>
            <person name="Depamphilis C."/>
            <person name="Detter J."/>
            <person name="Dirks B."/>
            <person name="Dubchak I."/>
            <person name="Duplessis S."/>
            <person name="Ehlting J."/>
            <person name="Ellis B."/>
            <person name="Gendler K."/>
            <person name="Goodstein D."/>
            <person name="Gribskov M."/>
            <person name="Grimwood J."/>
            <person name="Groover A."/>
            <person name="Gunter L."/>
            <person name="Hamberger B."/>
            <person name="Heinze B."/>
            <person name="Helariutta Y."/>
            <person name="Henrissat B."/>
            <person name="Holligan D."/>
            <person name="Holt R."/>
            <person name="Huang W."/>
            <person name="Islam-Faridi N."/>
            <person name="Jones S."/>
            <person name="Jones-Rhoades M."/>
            <person name="Jorgensen R."/>
            <person name="Joshi C."/>
            <person name="Kangasjarvi J."/>
            <person name="Karlsson J."/>
            <person name="Kelleher C."/>
            <person name="Kirkpatrick R."/>
            <person name="Kirst M."/>
            <person name="Kohler A."/>
            <person name="Kalluri U."/>
            <person name="Larimer F."/>
            <person name="Leebens-Mack J."/>
            <person name="Leple J.C."/>
            <person name="Locascio P."/>
            <person name="Lou Y."/>
            <person name="Lucas S."/>
            <person name="Martin F."/>
            <person name="Montanini B."/>
            <person name="Napoli C."/>
            <person name="Nelson D.R."/>
            <person name="Nelson C."/>
            <person name="Nieminen K."/>
            <person name="Nilsson O."/>
            <person name="Pereda V."/>
            <person name="Peter G."/>
            <person name="Philippe R."/>
            <person name="Pilate G."/>
            <person name="Poliakov A."/>
            <person name="Razumovskaya J."/>
            <person name="Richardson P."/>
            <person name="Rinaldi C."/>
            <person name="Ritland K."/>
            <person name="Rouze P."/>
            <person name="Ryaboy D."/>
            <person name="Schmutz J."/>
            <person name="Schrader J."/>
            <person name="Segerman B."/>
            <person name="Shin H."/>
            <person name="Siddiqui A."/>
            <person name="Sterky F."/>
            <person name="Terry A."/>
            <person name="Tsai C.J."/>
            <person name="Uberbacher E."/>
            <person name="Unneberg P."/>
            <person name="Vahala J."/>
            <person name="Wall K."/>
            <person name="Wessler S."/>
            <person name="Yang G."/>
            <person name="Yin T."/>
            <person name="Douglas C."/>
            <person name="Marra M."/>
            <person name="Sandberg G."/>
            <person name="Van de Peer Y."/>
            <person name="Rokhsar D."/>
        </authorList>
    </citation>
    <scope>NUCLEOTIDE SEQUENCE [LARGE SCALE GENOMIC DNA]</scope>
    <source>
        <strain evidence="2">cv. Nisqually</strain>
    </source>
</reference>
<keyword evidence="2" id="KW-1185">Reference proteome</keyword>
<gene>
    <name evidence="1" type="ORF">POPTR_001G360550v4</name>
</gene>
<accession>A0ACC0TNS3</accession>